<dbReference type="AlphaFoldDB" id="A0AAW5V5Z9"/>
<evidence type="ECO:0000313" key="2">
    <source>
        <dbReference type="Proteomes" id="UP001209694"/>
    </source>
</evidence>
<name>A0AAW5V5Z9_9LEPT</name>
<dbReference type="RefSeq" id="WP_265356487.1">
    <property type="nucleotide sequence ID" value="NZ_JAMQPS010000008.1"/>
</dbReference>
<comment type="caution">
    <text evidence="1">The sequence shown here is derived from an EMBL/GenBank/DDBJ whole genome shotgun (WGS) entry which is preliminary data.</text>
</comment>
<dbReference type="EMBL" id="JAMQQD010000009">
    <property type="protein sequence ID" value="MCW7517055.1"/>
    <property type="molecule type" value="Genomic_DNA"/>
</dbReference>
<evidence type="ECO:0000313" key="1">
    <source>
        <dbReference type="EMBL" id="MCW7517055.1"/>
    </source>
</evidence>
<protein>
    <submittedName>
        <fullName evidence="1">Uncharacterized protein</fullName>
    </submittedName>
</protein>
<dbReference type="Proteomes" id="UP001209694">
    <property type="component" value="Unassembled WGS sequence"/>
</dbReference>
<accession>A0AAW5V5Z9</accession>
<organism evidence="1 2">
    <name type="scientific">Leptospira levettii</name>
    <dbReference type="NCBI Taxonomy" id="2023178"/>
    <lineage>
        <taxon>Bacteria</taxon>
        <taxon>Pseudomonadati</taxon>
        <taxon>Spirochaetota</taxon>
        <taxon>Spirochaetia</taxon>
        <taxon>Leptospirales</taxon>
        <taxon>Leptospiraceae</taxon>
        <taxon>Leptospira</taxon>
    </lineage>
</organism>
<proteinExistence type="predicted"/>
<sequence>MENKISKYLRKSIIFFILLIGNAYPKDKAPDIRDKFKEFEPGVYFYVNERDFFLRPYRNDNYTVEKYMREKIVPVVNHFLTINYKGDVGELSNYIGQGTVEDFNKNCKRDKIILSDSVEYKKLLFKNLQTRNYPCGISSYFGLHQLFKVYKEDVFFFETKHYFLVWLYPQYKYGKDKNSSWETPPSFDELEHGSTFVMYYMEEPDRIVNRYFFKFHADSKKYELFSYFTDFTENFIENFQYEK</sequence>
<reference evidence="1" key="1">
    <citation type="submission" date="2022-06" db="EMBL/GenBank/DDBJ databases">
        <title>Leptospira isolates from biofilms formed at urban environments.</title>
        <authorList>
            <person name="Ribeiro P.S."/>
            <person name="Sousa T."/>
            <person name="Carvalho N."/>
            <person name="Aburjaile F."/>
            <person name="Neves F."/>
            <person name="Oliveira D."/>
            <person name="Blanco L."/>
            <person name="Lima J."/>
            <person name="Costa F."/>
            <person name="Brenig B."/>
            <person name="Soares S."/>
            <person name="Ramos R."/>
            <person name="Goes-Neto A."/>
            <person name="Matiuzzi M."/>
            <person name="Azevedo V."/>
            <person name="Ristow P."/>
        </authorList>
    </citation>
    <scope>NUCLEOTIDE SEQUENCE</scope>
    <source>
        <strain evidence="1">VSF7</strain>
    </source>
</reference>
<gene>
    <name evidence="1" type="ORF">ND810_17950</name>
</gene>